<dbReference type="InterPro" id="IPR014284">
    <property type="entry name" value="RNA_pol_sigma-70_dom"/>
</dbReference>
<dbReference type="InterPro" id="IPR007627">
    <property type="entry name" value="RNA_pol_sigma70_r2"/>
</dbReference>
<dbReference type="Pfam" id="PF04542">
    <property type="entry name" value="Sigma70_r2"/>
    <property type="match status" value="1"/>
</dbReference>
<keyword evidence="5" id="KW-0804">Transcription</keyword>
<name>A0ABP4Q6S0_9ACTN</name>
<dbReference type="CDD" id="cd06171">
    <property type="entry name" value="Sigma70_r4"/>
    <property type="match status" value="1"/>
</dbReference>
<proteinExistence type="inferred from homology"/>
<dbReference type="InterPro" id="IPR013324">
    <property type="entry name" value="RNA_pol_sigma_r3/r4-like"/>
</dbReference>
<dbReference type="Proteomes" id="UP001501705">
    <property type="component" value="Unassembled WGS sequence"/>
</dbReference>
<gene>
    <name evidence="8" type="ORF">GCM10009804_64840</name>
</gene>
<evidence type="ECO:0000259" key="6">
    <source>
        <dbReference type="Pfam" id="PF04542"/>
    </source>
</evidence>
<feature type="domain" description="RNA polymerase sigma factor 70 region 4 type 2" evidence="7">
    <location>
        <begin position="124"/>
        <end position="175"/>
    </location>
</feature>
<dbReference type="PANTHER" id="PTHR43133">
    <property type="entry name" value="RNA POLYMERASE ECF-TYPE SIGMA FACTO"/>
    <property type="match status" value="1"/>
</dbReference>
<dbReference type="NCBIfam" id="TIGR02983">
    <property type="entry name" value="SigE-fam_strep"/>
    <property type="match status" value="1"/>
</dbReference>
<keyword evidence="9" id="KW-1185">Reference proteome</keyword>
<dbReference type="InterPro" id="IPR013249">
    <property type="entry name" value="RNA_pol_sigma70_r4_t2"/>
</dbReference>
<dbReference type="NCBIfam" id="TIGR02937">
    <property type="entry name" value="sigma70-ECF"/>
    <property type="match status" value="1"/>
</dbReference>
<evidence type="ECO:0000259" key="7">
    <source>
        <dbReference type="Pfam" id="PF08281"/>
    </source>
</evidence>
<dbReference type="SUPFAM" id="SSF88946">
    <property type="entry name" value="Sigma2 domain of RNA polymerase sigma factors"/>
    <property type="match status" value="1"/>
</dbReference>
<organism evidence="8 9">
    <name type="scientific">Kribbella hippodromi</name>
    <dbReference type="NCBI Taxonomy" id="434347"/>
    <lineage>
        <taxon>Bacteria</taxon>
        <taxon>Bacillati</taxon>
        <taxon>Actinomycetota</taxon>
        <taxon>Actinomycetes</taxon>
        <taxon>Propionibacteriales</taxon>
        <taxon>Kribbellaceae</taxon>
        <taxon>Kribbella</taxon>
    </lineage>
</organism>
<dbReference type="Pfam" id="PF08281">
    <property type="entry name" value="Sigma70_r4_2"/>
    <property type="match status" value="1"/>
</dbReference>
<evidence type="ECO:0000256" key="2">
    <source>
        <dbReference type="ARBA" id="ARBA00023015"/>
    </source>
</evidence>
<evidence type="ECO:0000256" key="1">
    <source>
        <dbReference type="ARBA" id="ARBA00010641"/>
    </source>
</evidence>
<evidence type="ECO:0000256" key="3">
    <source>
        <dbReference type="ARBA" id="ARBA00023082"/>
    </source>
</evidence>
<dbReference type="EMBL" id="BAAAPH010000027">
    <property type="protein sequence ID" value="GAA1599241.1"/>
    <property type="molecule type" value="Genomic_DNA"/>
</dbReference>
<sequence length="192" mass="21742">MDRLLTDMTAELAAVRGQVEDRRRAQATDFDEYVVARYQQLVRMARLLTQDWALAEDLVQSALVKCWGAWGSIRSEDPTAYVRRTVLTTYFAWYCWRRSRPERLTSIDLERPAVDEYSVVENADLLDALRALPKRQCAVIVLRYFEDLTEAETAAALGCSVGTVKSQAHRALRRLQVALSAAGQADEEAGNR</sequence>
<keyword evidence="4" id="KW-0238">DNA-binding</keyword>
<dbReference type="InterPro" id="IPR036388">
    <property type="entry name" value="WH-like_DNA-bd_sf"/>
</dbReference>
<evidence type="ECO:0000313" key="8">
    <source>
        <dbReference type="EMBL" id="GAA1599241.1"/>
    </source>
</evidence>
<keyword evidence="2" id="KW-0805">Transcription regulation</keyword>
<evidence type="ECO:0000256" key="5">
    <source>
        <dbReference type="ARBA" id="ARBA00023163"/>
    </source>
</evidence>
<evidence type="ECO:0000256" key="4">
    <source>
        <dbReference type="ARBA" id="ARBA00023125"/>
    </source>
</evidence>
<dbReference type="InterPro" id="IPR013325">
    <property type="entry name" value="RNA_pol_sigma_r2"/>
</dbReference>
<protein>
    <submittedName>
        <fullName evidence="8">SigE family RNA polymerase sigma factor</fullName>
    </submittedName>
</protein>
<dbReference type="PANTHER" id="PTHR43133:SF50">
    <property type="entry name" value="ECF RNA POLYMERASE SIGMA FACTOR SIGM"/>
    <property type="match status" value="1"/>
</dbReference>
<dbReference type="InterPro" id="IPR014325">
    <property type="entry name" value="RNA_pol_sigma-E_actinobac"/>
</dbReference>
<dbReference type="Gene3D" id="1.10.10.10">
    <property type="entry name" value="Winged helix-like DNA-binding domain superfamily/Winged helix DNA-binding domain"/>
    <property type="match status" value="1"/>
</dbReference>
<dbReference type="InterPro" id="IPR039425">
    <property type="entry name" value="RNA_pol_sigma-70-like"/>
</dbReference>
<reference evidence="9" key="1">
    <citation type="journal article" date="2019" name="Int. J. Syst. Evol. Microbiol.">
        <title>The Global Catalogue of Microorganisms (GCM) 10K type strain sequencing project: providing services to taxonomists for standard genome sequencing and annotation.</title>
        <authorList>
            <consortium name="The Broad Institute Genomics Platform"/>
            <consortium name="The Broad Institute Genome Sequencing Center for Infectious Disease"/>
            <person name="Wu L."/>
            <person name="Ma J."/>
        </authorList>
    </citation>
    <scope>NUCLEOTIDE SEQUENCE [LARGE SCALE GENOMIC DNA]</scope>
    <source>
        <strain evidence="9">JCM 15572</strain>
    </source>
</reference>
<evidence type="ECO:0000313" key="9">
    <source>
        <dbReference type="Proteomes" id="UP001501705"/>
    </source>
</evidence>
<comment type="caution">
    <text evidence="8">The sequence shown here is derived from an EMBL/GenBank/DDBJ whole genome shotgun (WGS) entry which is preliminary data.</text>
</comment>
<dbReference type="SUPFAM" id="SSF88659">
    <property type="entry name" value="Sigma3 and sigma4 domains of RNA polymerase sigma factors"/>
    <property type="match status" value="1"/>
</dbReference>
<dbReference type="Gene3D" id="1.10.1740.10">
    <property type="match status" value="1"/>
</dbReference>
<keyword evidence="3" id="KW-0731">Sigma factor</keyword>
<accession>A0ABP4Q6S0</accession>
<feature type="domain" description="RNA polymerase sigma-70 region 2" evidence="6">
    <location>
        <begin position="37"/>
        <end position="86"/>
    </location>
</feature>
<comment type="similarity">
    <text evidence="1">Belongs to the sigma-70 factor family. ECF subfamily.</text>
</comment>